<feature type="region of interest" description="Disordered" evidence="1">
    <location>
        <begin position="1"/>
        <end position="25"/>
    </location>
</feature>
<feature type="region of interest" description="Disordered" evidence="1">
    <location>
        <begin position="40"/>
        <end position="67"/>
    </location>
</feature>
<dbReference type="AlphaFoldDB" id="W7ACQ3"/>
<organism evidence="2 3">
    <name type="scientific">Plasmodium inui San Antonio 1</name>
    <dbReference type="NCBI Taxonomy" id="1237626"/>
    <lineage>
        <taxon>Eukaryota</taxon>
        <taxon>Sar</taxon>
        <taxon>Alveolata</taxon>
        <taxon>Apicomplexa</taxon>
        <taxon>Aconoidasida</taxon>
        <taxon>Haemosporida</taxon>
        <taxon>Plasmodiidae</taxon>
        <taxon>Plasmodium</taxon>
        <taxon>Plasmodium (Plasmodium)</taxon>
    </lineage>
</organism>
<evidence type="ECO:0000256" key="1">
    <source>
        <dbReference type="SAM" id="MobiDB-lite"/>
    </source>
</evidence>
<accession>W7ACQ3</accession>
<dbReference type="EMBL" id="KI965468">
    <property type="protein sequence ID" value="EUD66894.1"/>
    <property type="molecule type" value="Genomic_DNA"/>
</dbReference>
<evidence type="ECO:0000313" key="2">
    <source>
        <dbReference type="EMBL" id="EUD66894.1"/>
    </source>
</evidence>
<feature type="compositionally biased region" description="Acidic residues" evidence="1">
    <location>
        <begin position="1"/>
        <end position="11"/>
    </location>
</feature>
<dbReference type="GeneID" id="20037752"/>
<evidence type="ECO:0000313" key="3">
    <source>
        <dbReference type="Proteomes" id="UP000030640"/>
    </source>
</evidence>
<name>W7ACQ3_9APIC</name>
<reference evidence="2 3" key="1">
    <citation type="submission" date="2013-02" db="EMBL/GenBank/DDBJ databases">
        <title>The Genome Sequence of Plasmodium inui San Antonio 1.</title>
        <authorList>
            <consortium name="The Broad Institute Genome Sequencing Platform"/>
            <consortium name="The Broad Institute Genome Sequencing Center for Infectious Disease"/>
            <person name="Neafsey D."/>
            <person name="Cheeseman I."/>
            <person name="Volkman S."/>
            <person name="Adams J."/>
            <person name="Walker B."/>
            <person name="Young S.K."/>
            <person name="Zeng Q."/>
            <person name="Gargeya S."/>
            <person name="Fitzgerald M."/>
            <person name="Haas B."/>
            <person name="Abouelleil A."/>
            <person name="Alvarado L."/>
            <person name="Arachchi H.M."/>
            <person name="Berlin A.M."/>
            <person name="Chapman S.B."/>
            <person name="Dewar J."/>
            <person name="Goldberg J."/>
            <person name="Griggs A."/>
            <person name="Gujja S."/>
            <person name="Hansen M."/>
            <person name="Howarth C."/>
            <person name="Imamovic A."/>
            <person name="Larimer J."/>
            <person name="McCowan C."/>
            <person name="Murphy C."/>
            <person name="Neiman D."/>
            <person name="Pearson M."/>
            <person name="Priest M."/>
            <person name="Roberts A."/>
            <person name="Saif S."/>
            <person name="Shea T."/>
            <person name="Sisk P."/>
            <person name="Sykes S."/>
            <person name="Wortman J."/>
            <person name="Nusbaum C."/>
            <person name="Birren B."/>
        </authorList>
    </citation>
    <scope>NUCLEOTIDE SEQUENCE [LARGE SCALE GENOMIC DNA]</scope>
    <source>
        <strain evidence="2 3">San Antonio 1</strain>
    </source>
</reference>
<gene>
    <name evidence="2" type="ORF">C922_02478</name>
</gene>
<dbReference type="Proteomes" id="UP000030640">
    <property type="component" value="Unassembled WGS sequence"/>
</dbReference>
<feature type="compositionally biased region" description="Polar residues" evidence="1">
    <location>
        <begin position="12"/>
        <end position="22"/>
    </location>
</feature>
<dbReference type="VEuPathDB" id="PlasmoDB:C922_02478"/>
<sequence>KSAGNPDDEINDSPQHIPQRNDNTLEREWADYFLETENSLYHKQQPNPNTKHKELTPPYFRNYRQLI</sequence>
<dbReference type="RefSeq" id="XP_008816299.1">
    <property type="nucleotide sequence ID" value="XM_008818077.1"/>
</dbReference>
<feature type="non-terminal residue" evidence="2">
    <location>
        <position position="1"/>
    </location>
</feature>
<proteinExistence type="predicted"/>
<keyword evidence="3" id="KW-1185">Reference proteome</keyword>
<feature type="compositionally biased region" description="Polar residues" evidence="1">
    <location>
        <begin position="40"/>
        <end position="49"/>
    </location>
</feature>
<protein>
    <submittedName>
        <fullName evidence="2">Uncharacterized protein</fullName>
    </submittedName>
</protein>